<feature type="transmembrane region" description="Helical" evidence="1">
    <location>
        <begin position="170"/>
        <end position="194"/>
    </location>
</feature>
<evidence type="ECO:0000313" key="4">
    <source>
        <dbReference type="Proteomes" id="UP000033116"/>
    </source>
</evidence>
<dbReference type="InterPro" id="IPR005467">
    <property type="entry name" value="His_kinase_dom"/>
</dbReference>
<dbReference type="InterPro" id="IPR011495">
    <property type="entry name" value="Sig_transdc_His_kin_sub2_dim/P"/>
</dbReference>
<feature type="transmembrane region" description="Helical" evidence="1">
    <location>
        <begin position="119"/>
        <end position="138"/>
    </location>
</feature>
<dbReference type="Proteomes" id="UP000033116">
    <property type="component" value="Chromosome"/>
</dbReference>
<feature type="transmembrane region" description="Helical" evidence="1">
    <location>
        <begin position="145"/>
        <end position="164"/>
    </location>
</feature>
<dbReference type="Pfam" id="PF02518">
    <property type="entry name" value="HATPase_c"/>
    <property type="match status" value="1"/>
</dbReference>
<keyword evidence="1" id="KW-0812">Transmembrane</keyword>
<dbReference type="Gene3D" id="3.30.450.20">
    <property type="entry name" value="PAS domain"/>
    <property type="match status" value="1"/>
</dbReference>
<sequence length="438" mass="50565">MNAFGKVRKWLTFGLNADQEDSFRKTQFYADVTQARIFMFLIILPFAILIVNDHRFFGFSSKFYVLFTLRLVIVACTILFLEILPKIRNYHSYDRAEFVWGLIFALTQITLNSTRPSDFVAHTIAIVLSIFIMVLAIPNKFTNQLILSLVYTIGQTLVIMPSMLTLPEASFTVLLNLFIASAVAIASSWLLHFWRRQEFLTREEIQKAKVETEMQLIERKKAEEALTKIEITRQKEIHHRIKNNLQVISSLLDLEADKFNSKECINKLEVLEAFRESKDRVISIALIHEELHEGEETNTLNFSLYLQRLVKNLFQIYRLGNANIDLNMDLEENILFDMDVAVPLGIVVNELVSNSLKYAFSDRNKGIIQVKLFSEENRYTLIVSDNGAGIQENIDLENPDTLGLQLVIILVDQLDGEIEFKRDKGTEFTIRFSIEEGY</sequence>
<dbReference type="GO" id="GO:0016301">
    <property type="term" value="F:kinase activity"/>
    <property type="evidence" value="ECO:0007669"/>
    <property type="project" value="UniProtKB-KW"/>
</dbReference>
<reference evidence="3 4" key="1">
    <citation type="submission" date="2014-07" db="EMBL/GenBank/DDBJ databases">
        <title>Methanogenic archaea and the global carbon cycle.</title>
        <authorList>
            <person name="Henriksen J.R."/>
            <person name="Luke J."/>
            <person name="Reinhart S."/>
            <person name="Benedict M.N."/>
            <person name="Youngblut N.D."/>
            <person name="Metcalf M.E."/>
            <person name="Whitaker R.J."/>
            <person name="Metcalf W.W."/>
        </authorList>
    </citation>
    <scope>NUCLEOTIDE SEQUENCE [LARGE SCALE GENOMIC DNA]</scope>
    <source>
        <strain evidence="3 4">SarPi</strain>
    </source>
</reference>
<dbReference type="InterPro" id="IPR036890">
    <property type="entry name" value="HATPase_C_sf"/>
</dbReference>
<organism evidence="3 4">
    <name type="scientific">Methanosarcina mazei SarPi</name>
    <dbReference type="NCBI Taxonomy" id="1434115"/>
    <lineage>
        <taxon>Archaea</taxon>
        <taxon>Methanobacteriati</taxon>
        <taxon>Methanobacteriota</taxon>
        <taxon>Stenosarchaea group</taxon>
        <taxon>Methanomicrobia</taxon>
        <taxon>Methanosarcinales</taxon>
        <taxon>Methanosarcinaceae</taxon>
        <taxon>Methanosarcina</taxon>
    </lineage>
</organism>
<feature type="transmembrane region" description="Helical" evidence="1">
    <location>
        <begin position="63"/>
        <end position="84"/>
    </location>
</feature>
<gene>
    <name evidence="3" type="ORF">MSMAP_1978</name>
</gene>
<feature type="domain" description="Histidine kinase" evidence="2">
    <location>
        <begin position="236"/>
        <end position="436"/>
    </location>
</feature>
<dbReference type="PANTHER" id="PTHR43065:SF23">
    <property type="entry name" value="SENSOR HISTIDINE KINASE PDTAS"/>
    <property type="match status" value="1"/>
</dbReference>
<dbReference type="SUPFAM" id="SSF55874">
    <property type="entry name" value="ATPase domain of HSP90 chaperone/DNA topoisomerase II/histidine kinase"/>
    <property type="match status" value="1"/>
</dbReference>
<dbReference type="PANTHER" id="PTHR43065">
    <property type="entry name" value="SENSOR HISTIDINE KINASE"/>
    <property type="match status" value="1"/>
</dbReference>
<dbReference type="PATRIC" id="fig|1434115.4.peg.2536"/>
<evidence type="ECO:0000313" key="3">
    <source>
        <dbReference type="EMBL" id="AKB61963.1"/>
    </source>
</evidence>
<dbReference type="InterPro" id="IPR003594">
    <property type="entry name" value="HATPase_dom"/>
</dbReference>
<evidence type="ECO:0000259" key="2">
    <source>
        <dbReference type="PROSITE" id="PS50109"/>
    </source>
</evidence>
<dbReference type="PROSITE" id="PS50109">
    <property type="entry name" value="HIS_KIN"/>
    <property type="match status" value="1"/>
</dbReference>
<dbReference type="Gene3D" id="3.30.565.10">
    <property type="entry name" value="Histidine kinase-like ATPase, C-terminal domain"/>
    <property type="match status" value="1"/>
</dbReference>
<keyword evidence="1" id="KW-0472">Membrane</keyword>
<proteinExistence type="predicted"/>
<keyword evidence="1" id="KW-1133">Transmembrane helix</keyword>
<protein>
    <submittedName>
        <fullName evidence="3">Sensory transduction histidine kinase</fullName>
    </submittedName>
</protein>
<keyword evidence="3" id="KW-0808">Transferase</keyword>
<dbReference type="EMBL" id="CP009511">
    <property type="protein sequence ID" value="AKB61963.1"/>
    <property type="molecule type" value="Genomic_DNA"/>
</dbReference>
<dbReference type="AlphaFoldDB" id="A0A0E3RCW2"/>
<feature type="transmembrane region" description="Helical" evidence="1">
    <location>
        <begin position="96"/>
        <end position="113"/>
    </location>
</feature>
<dbReference type="Pfam" id="PF07568">
    <property type="entry name" value="HisKA_2"/>
    <property type="match status" value="1"/>
</dbReference>
<keyword evidence="3" id="KW-0418">Kinase</keyword>
<feature type="transmembrane region" description="Helical" evidence="1">
    <location>
        <begin position="33"/>
        <end position="51"/>
    </location>
</feature>
<accession>A0A0E3RCW2</accession>
<dbReference type="SMART" id="SM00387">
    <property type="entry name" value="HATPase_c"/>
    <property type="match status" value="1"/>
</dbReference>
<dbReference type="HOGENOM" id="CLU_625026_0_0_2"/>
<evidence type="ECO:0000256" key="1">
    <source>
        <dbReference type="SAM" id="Phobius"/>
    </source>
</evidence>
<name>A0A0E3RCW2_METMZ</name>